<keyword evidence="3" id="KW-1185">Reference proteome</keyword>
<evidence type="ECO:0000313" key="2">
    <source>
        <dbReference type="EMBL" id="KAF5336789.1"/>
    </source>
</evidence>
<reference evidence="2 3" key="1">
    <citation type="journal article" date="2020" name="ISME J.">
        <title>Uncovering the hidden diversity of litter-decomposition mechanisms in mushroom-forming fungi.</title>
        <authorList>
            <person name="Floudas D."/>
            <person name="Bentzer J."/>
            <person name="Ahren D."/>
            <person name="Johansson T."/>
            <person name="Persson P."/>
            <person name="Tunlid A."/>
        </authorList>
    </citation>
    <scope>NUCLEOTIDE SEQUENCE [LARGE SCALE GENOMIC DNA]</scope>
    <source>
        <strain evidence="2 3">CBS 291.85</strain>
    </source>
</reference>
<evidence type="ECO:0000313" key="3">
    <source>
        <dbReference type="Proteomes" id="UP000559256"/>
    </source>
</evidence>
<sequence>MSLDSSHPSPSIITTTIRKCRAKAWDREIAEAAREGRATGTEGVPREYLDGGGPYGYGGGWGYGGGGVYAYEPGYGGAGAGIGGYGGGGGASGGGSGGGLGGYGHEAGSHKAYRVCRQPPMDGRGKEIYQMRDIDGGGVFVLALALALVLGWVGFGIWHLLFTWFACIRFFLTLALAPTLA</sequence>
<gene>
    <name evidence="2" type="ORF">D9758_017702</name>
</gene>
<accession>A0A8H5C8R2</accession>
<name>A0A8H5C8R2_9AGAR</name>
<organism evidence="2 3">
    <name type="scientific">Tetrapyrgos nigripes</name>
    <dbReference type="NCBI Taxonomy" id="182062"/>
    <lineage>
        <taxon>Eukaryota</taxon>
        <taxon>Fungi</taxon>
        <taxon>Dikarya</taxon>
        <taxon>Basidiomycota</taxon>
        <taxon>Agaricomycotina</taxon>
        <taxon>Agaricomycetes</taxon>
        <taxon>Agaricomycetidae</taxon>
        <taxon>Agaricales</taxon>
        <taxon>Marasmiineae</taxon>
        <taxon>Marasmiaceae</taxon>
        <taxon>Tetrapyrgos</taxon>
    </lineage>
</organism>
<keyword evidence="1" id="KW-0812">Transmembrane</keyword>
<proteinExistence type="predicted"/>
<feature type="transmembrane region" description="Helical" evidence="1">
    <location>
        <begin position="134"/>
        <end position="155"/>
    </location>
</feature>
<evidence type="ECO:0000256" key="1">
    <source>
        <dbReference type="SAM" id="Phobius"/>
    </source>
</evidence>
<keyword evidence="1" id="KW-0472">Membrane</keyword>
<keyword evidence="1" id="KW-1133">Transmembrane helix</keyword>
<protein>
    <submittedName>
        <fullName evidence="2">Uncharacterized protein</fullName>
    </submittedName>
</protein>
<dbReference type="Proteomes" id="UP000559256">
    <property type="component" value="Unassembled WGS sequence"/>
</dbReference>
<comment type="caution">
    <text evidence="2">The sequence shown here is derived from an EMBL/GenBank/DDBJ whole genome shotgun (WGS) entry which is preliminary data.</text>
</comment>
<dbReference type="AlphaFoldDB" id="A0A8H5C8R2"/>
<dbReference type="EMBL" id="JAACJM010000221">
    <property type="protein sequence ID" value="KAF5336789.1"/>
    <property type="molecule type" value="Genomic_DNA"/>
</dbReference>